<dbReference type="AlphaFoldDB" id="A0AAV5TL43"/>
<protein>
    <submittedName>
        <fullName evidence="2">Uncharacterized protein</fullName>
    </submittedName>
</protein>
<evidence type="ECO:0000313" key="3">
    <source>
        <dbReference type="Proteomes" id="UP001432027"/>
    </source>
</evidence>
<organism evidence="2 3">
    <name type="scientific">Pristionchus entomophagus</name>
    <dbReference type="NCBI Taxonomy" id="358040"/>
    <lineage>
        <taxon>Eukaryota</taxon>
        <taxon>Metazoa</taxon>
        <taxon>Ecdysozoa</taxon>
        <taxon>Nematoda</taxon>
        <taxon>Chromadorea</taxon>
        <taxon>Rhabditida</taxon>
        <taxon>Rhabditina</taxon>
        <taxon>Diplogasteromorpha</taxon>
        <taxon>Diplogasteroidea</taxon>
        <taxon>Neodiplogasteridae</taxon>
        <taxon>Pristionchus</taxon>
    </lineage>
</organism>
<keyword evidence="1" id="KW-0472">Membrane</keyword>
<gene>
    <name evidence="2" type="ORF">PENTCL1PPCAC_17147</name>
</gene>
<sequence length="204" mass="23455">MSFLPLVSQGSRMRELPPTTYFDSNSDKYYNGRACCRLHVEKAARLSSVIYAVISILGDLVFGQYISLSLSLLLTILLLIGVFKRAHSFLLVAIGVAMLGLAYYIFCLGYNAWLIIRIIVTPPNKVLDQDEEEIPRTVFEIVRLLLNISLGSYLLHVLHCFWRYLTESERFNKPFRIDEARLDAMIQQMNEKKQKRSSMKTPRA</sequence>
<evidence type="ECO:0000313" key="2">
    <source>
        <dbReference type="EMBL" id="GMS94972.1"/>
    </source>
</evidence>
<feature type="transmembrane region" description="Helical" evidence="1">
    <location>
        <begin position="89"/>
        <end position="116"/>
    </location>
</feature>
<accession>A0AAV5TL43</accession>
<feature type="transmembrane region" description="Helical" evidence="1">
    <location>
        <begin position="49"/>
        <end position="82"/>
    </location>
</feature>
<reference evidence="2" key="1">
    <citation type="submission" date="2023-10" db="EMBL/GenBank/DDBJ databases">
        <title>Genome assembly of Pristionchus species.</title>
        <authorList>
            <person name="Yoshida K."/>
            <person name="Sommer R.J."/>
        </authorList>
    </citation>
    <scope>NUCLEOTIDE SEQUENCE</scope>
    <source>
        <strain evidence="2">RS0144</strain>
    </source>
</reference>
<dbReference type="EMBL" id="BTSX01000004">
    <property type="protein sequence ID" value="GMS94972.1"/>
    <property type="molecule type" value="Genomic_DNA"/>
</dbReference>
<comment type="caution">
    <text evidence="2">The sequence shown here is derived from an EMBL/GenBank/DDBJ whole genome shotgun (WGS) entry which is preliminary data.</text>
</comment>
<name>A0AAV5TL43_9BILA</name>
<proteinExistence type="predicted"/>
<evidence type="ECO:0000256" key="1">
    <source>
        <dbReference type="SAM" id="Phobius"/>
    </source>
</evidence>
<dbReference type="Proteomes" id="UP001432027">
    <property type="component" value="Unassembled WGS sequence"/>
</dbReference>
<keyword evidence="1" id="KW-0812">Transmembrane</keyword>
<keyword evidence="1" id="KW-1133">Transmembrane helix</keyword>
<keyword evidence="3" id="KW-1185">Reference proteome</keyword>